<evidence type="ECO:0000256" key="1">
    <source>
        <dbReference type="ARBA" id="ARBA00004651"/>
    </source>
</evidence>
<dbReference type="PANTHER" id="PTHR42770:SF16">
    <property type="entry name" value="AMINO ACID PERMEASE"/>
    <property type="match status" value="1"/>
</dbReference>
<keyword evidence="2" id="KW-1003">Cell membrane</keyword>
<dbReference type="InterPro" id="IPR002293">
    <property type="entry name" value="AA/rel_permease1"/>
</dbReference>
<evidence type="ECO:0000313" key="7">
    <source>
        <dbReference type="EMBL" id="GGL21323.1"/>
    </source>
</evidence>
<protein>
    <submittedName>
        <fullName evidence="7">Amino acid permease</fullName>
    </submittedName>
</protein>
<dbReference type="GO" id="GO:0005886">
    <property type="term" value="C:plasma membrane"/>
    <property type="evidence" value="ECO:0007669"/>
    <property type="project" value="UniProtKB-SubCell"/>
</dbReference>
<evidence type="ECO:0000256" key="4">
    <source>
        <dbReference type="ARBA" id="ARBA00022989"/>
    </source>
</evidence>
<feature type="transmembrane region" description="Helical" evidence="6">
    <location>
        <begin position="243"/>
        <end position="262"/>
    </location>
</feature>
<feature type="transmembrane region" description="Helical" evidence="6">
    <location>
        <begin position="99"/>
        <end position="119"/>
    </location>
</feature>
<dbReference type="RefSeq" id="WP_189083183.1">
    <property type="nucleotide sequence ID" value="NZ_BMMX01000100.1"/>
</dbReference>
<dbReference type="AlphaFoldDB" id="A0A8J3C9D3"/>
<feature type="transmembrane region" description="Helical" evidence="6">
    <location>
        <begin position="27"/>
        <end position="51"/>
    </location>
</feature>
<feature type="transmembrane region" description="Helical" evidence="6">
    <location>
        <begin position="413"/>
        <end position="432"/>
    </location>
</feature>
<comment type="caution">
    <text evidence="7">The sequence shown here is derived from an EMBL/GenBank/DDBJ whole genome shotgun (WGS) entry which is preliminary data.</text>
</comment>
<sequence length="508" mass="53591">MSVPRPRSRFSNVALALQRGRLGMWPVVWIVMAAAAPLTVVAGGATTGWAVTGIQGIPIAYVAVAVILGLFSVGYVAMSRRIVNAGAFYSYISHGLGRIPGVGASFAAVWGYNAMQIGLYGGFGSVLSGFLSDRFDVTAPWWTCAYAAWAVIAVMGLLRVDINGKVLALMLLTEIGIAVVFSFVELAHPATDTVTFTTLAPSQLVTAGIGAALVTAITGFVGFEATAVYSEETKDPQRTVPRATYTALLIIGLLYAFCSWAMSVASGPDNVVEAARTHGTELMFTLVGPYLSPIWIDLGHALFVTSLFAALLAFHNTAARYKFALGREGVLPGGLGTTSRRTGAPKWGSLVQTVLAAVVLAGYALTGLDPVTYLFFWITVLGGLGVLILMTATSVAVVVFFARHPAHRRGVNWWRRVAAPVLASGLLLTVLYLTLDQFDVLLGVESTSSWRWILPSTFAAAILLGMGWALILKSTRPQVYAGIGRGANSATTDQPPTAATVVVGGGVR</sequence>
<keyword evidence="8" id="KW-1185">Reference proteome</keyword>
<evidence type="ECO:0000256" key="2">
    <source>
        <dbReference type="ARBA" id="ARBA00022475"/>
    </source>
</evidence>
<feature type="transmembrane region" description="Helical" evidence="6">
    <location>
        <begin position="166"/>
        <end position="184"/>
    </location>
</feature>
<dbReference type="Gene3D" id="1.20.1740.10">
    <property type="entry name" value="Amino acid/polyamine transporter I"/>
    <property type="match status" value="1"/>
</dbReference>
<name>A0A8J3C9D3_9ACTN</name>
<dbReference type="GO" id="GO:0022857">
    <property type="term" value="F:transmembrane transporter activity"/>
    <property type="evidence" value="ECO:0007669"/>
    <property type="project" value="InterPro"/>
</dbReference>
<dbReference type="PIRSF" id="PIRSF006060">
    <property type="entry name" value="AA_transporter"/>
    <property type="match status" value="1"/>
</dbReference>
<evidence type="ECO:0000256" key="5">
    <source>
        <dbReference type="ARBA" id="ARBA00023136"/>
    </source>
</evidence>
<feature type="transmembrane region" description="Helical" evidence="6">
    <location>
        <begin position="204"/>
        <end position="223"/>
    </location>
</feature>
<gene>
    <name evidence="7" type="ORF">GCM10012284_64950</name>
</gene>
<feature type="transmembrane region" description="Helical" evidence="6">
    <location>
        <begin position="57"/>
        <end position="78"/>
    </location>
</feature>
<feature type="transmembrane region" description="Helical" evidence="6">
    <location>
        <begin position="139"/>
        <end position="159"/>
    </location>
</feature>
<keyword evidence="4 6" id="KW-1133">Transmembrane helix</keyword>
<dbReference type="PANTHER" id="PTHR42770">
    <property type="entry name" value="AMINO ACID TRANSPORTER-RELATED"/>
    <property type="match status" value="1"/>
</dbReference>
<evidence type="ECO:0000256" key="6">
    <source>
        <dbReference type="SAM" id="Phobius"/>
    </source>
</evidence>
<reference evidence="7" key="1">
    <citation type="journal article" date="2014" name="Int. J. Syst. Evol. Microbiol.">
        <title>Complete genome sequence of Corynebacterium casei LMG S-19264T (=DSM 44701T), isolated from a smear-ripened cheese.</title>
        <authorList>
            <consortium name="US DOE Joint Genome Institute (JGI-PGF)"/>
            <person name="Walter F."/>
            <person name="Albersmeier A."/>
            <person name="Kalinowski J."/>
            <person name="Ruckert C."/>
        </authorList>
    </citation>
    <scope>NUCLEOTIDE SEQUENCE</scope>
    <source>
        <strain evidence="7">CGMCC 4.7299</strain>
    </source>
</reference>
<feature type="transmembrane region" description="Helical" evidence="6">
    <location>
        <begin position="452"/>
        <end position="472"/>
    </location>
</feature>
<evidence type="ECO:0000313" key="8">
    <source>
        <dbReference type="Proteomes" id="UP000656042"/>
    </source>
</evidence>
<dbReference type="Proteomes" id="UP000656042">
    <property type="component" value="Unassembled WGS sequence"/>
</dbReference>
<dbReference type="InterPro" id="IPR050367">
    <property type="entry name" value="APC_superfamily"/>
</dbReference>
<proteinExistence type="predicted"/>
<comment type="subcellular location">
    <subcellularLocation>
        <location evidence="1">Cell membrane</location>
        <topology evidence="1">Multi-pass membrane protein</topology>
    </subcellularLocation>
</comment>
<accession>A0A8J3C9D3</accession>
<feature type="transmembrane region" description="Helical" evidence="6">
    <location>
        <begin position="374"/>
        <end position="401"/>
    </location>
</feature>
<feature type="transmembrane region" description="Helical" evidence="6">
    <location>
        <begin position="347"/>
        <end position="368"/>
    </location>
</feature>
<keyword evidence="3 6" id="KW-0812">Transmembrane</keyword>
<dbReference type="EMBL" id="BMMX01000100">
    <property type="protein sequence ID" value="GGL21323.1"/>
    <property type="molecule type" value="Genomic_DNA"/>
</dbReference>
<dbReference type="Pfam" id="PF13520">
    <property type="entry name" value="AA_permease_2"/>
    <property type="match status" value="1"/>
</dbReference>
<organism evidence="7 8">
    <name type="scientific">Mangrovihabitans endophyticus</name>
    <dbReference type="NCBI Taxonomy" id="1751298"/>
    <lineage>
        <taxon>Bacteria</taxon>
        <taxon>Bacillati</taxon>
        <taxon>Actinomycetota</taxon>
        <taxon>Actinomycetes</taxon>
        <taxon>Micromonosporales</taxon>
        <taxon>Micromonosporaceae</taxon>
        <taxon>Mangrovihabitans</taxon>
    </lineage>
</organism>
<feature type="transmembrane region" description="Helical" evidence="6">
    <location>
        <begin position="294"/>
        <end position="314"/>
    </location>
</feature>
<keyword evidence="5 6" id="KW-0472">Membrane</keyword>
<reference evidence="7" key="2">
    <citation type="submission" date="2020-09" db="EMBL/GenBank/DDBJ databases">
        <authorList>
            <person name="Sun Q."/>
            <person name="Zhou Y."/>
        </authorList>
    </citation>
    <scope>NUCLEOTIDE SEQUENCE</scope>
    <source>
        <strain evidence="7">CGMCC 4.7299</strain>
    </source>
</reference>
<evidence type="ECO:0000256" key="3">
    <source>
        <dbReference type="ARBA" id="ARBA00022692"/>
    </source>
</evidence>